<evidence type="ECO:0000313" key="2">
    <source>
        <dbReference type="Proteomes" id="UP001631949"/>
    </source>
</evidence>
<dbReference type="Proteomes" id="UP001631949">
    <property type="component" value="Unassembled WGS sequence"/>
</dbReference>
<proteinExistence type="predicted"/>
<dbReference type="RefSeq" id="WP_408976765.1">
    <property type="nucleotide sequence ID" value="NZ_JBJUVG010000002.1"/>
</dbReference>
<keyword evidence="2" id="KW-1185">Reference proteome</keyword>
<gene>
    <name evidence="1" type="ORF">ACKQTC_02030</name>
</gene>
<accession>A0ABW9GXV2</accession>
<organism evidence="1 2">
    <name type="scientific">Peptococcus simiae</name>
    <dbReference type="NCBI Taxonomy" id="1643805"/>
    <lineage>
        <taxon>Bacteria</taxon>
        <taxon>Bacillati</taxon>
        <taxon>Bacillota</taxon>
        <taxon>Clostridia</taxon>
        <taxon>Eubacteriales</taxon>
        <taxon>Peptococcaceae</taxon>
        <taxon>Peptococcus</taxon>
    </lineage>
</organism>
<name>A0ABW9GXV2_9FIRM</name>
<evidence type="ECO:0000313" key="1">
    <source>
        <dbReference type="EMBL" id="MFM9413147.1"/>
    </source>
</evidence>
<protein>
    <submittedName>
        <fullName evidence="1">Uncharacterized protein</fullName>
    </submittedName>
</protein>
<sequence length="235" mass="26835">MTAKVITALTYAETDVPNVSGEEFPADIGVLYHIPFNYSVIGQRLALLLYEKGVKLFEQEKLTVVFSTYLPATEIEDEMRLSNDGSRYITIGLNAEDFNRRSDQEKKAILLATTERILLTYDTEDQFTDDILEAVAIIREGDEDLPLLYRSKCDQKIEVHLSLRLFNNGQCQIYSTIKDKHGDVLRHDHLDDAHCLSVAMQRCGSILIRKNKVIIKPKKNILSKNLKPIEIEYSL</sequence>
<comment type="caution">
    <text evidence="1">The sequence shown here is derived from an EMBL/GenBank/DDBJ whole genome shotgun (WGS) entry which is preliminary data.</text>
</comment>
<dbReference type="EMBL" id="JBJUVG010000002">
    <property type="protein sequence ID" value="MFM9413147.1"/>
    <property type="molecule type" value="Genomic_DNA"/>
</dbReference>
<reference evidence="1 2" key="1">
    <citation type="journal article" date="2016" name="Int. J. Syst. Evol. Microbiol.">
        <title>Peptococcus simiae sp. nov., isolated from rhesus macaque faeces and emended description of the genus Peptococcus.</title>
        <authorList>
            <person name="Shkoporov A.N."/>
            <person name="Efimov B.A."/>
            <person name="Kondova I."/>
            <person name="Ouwerling B."/>
            <person name="Chaplin A.V."/>
            <person name="Shcherbakova V.A."/>
            <person name="Langermans J.A.M."/>
        </authorList>
    </citation>
    <scope>NUCLEOTIDE SEQUENCE [LARGE SCALE GENOMIC DNA]</scope>
    <source>
        <strain evidence="1 2">M108</strain>
    </source>
</reference>